<feature type="compositionally biased region" description="Basic and acidic residues" evidence="1">
    <location>
        <begin position="390"/>
        <end position="405"/>
    </location>
</feature>
<feature type="compositionally biased region" description="Basic and acidic residues" evidence="1">
    <location>
        <begin position="212"/>
        <end position="227"/>
    </location>
</feature>
<evidence type="ECO:0000256" key="1">
    <source>
        <dbReference type="SAM" id="MobiDB-lite"/>
    </source>
</evidence>
<dbReference type="AlphaFoldDB" id="A0AAN6M9E7"/>
<feature type="compositionally biased region" description="Polar residues" evidence="1">
    <location>
        <begin position="228"/>
        <end position="267"/>
    </location>
</feature>
<dbReference type="Proteomes" id="UP001280581">
    <property type="component" value="Unassembled WGS sequence"/>
</dbReference>
<evidence type="ECO:0000313" key="3">
    <source>
        <dbReference type="EMBL" id="KAK3217154.1"/>
    </source>
</evidence>
<accession>A0AAN6M9E7</accession>
<feature type="domain" description="DUF7053" evidence="2">
    <location>
        <begin position="2"/>
        <end position="172"/>
    </location>
</feature>
<name>A0AAN6M9E7_9PLEO</name>
<gene>
    <name evidence="3" type="ORF">GRF29_1g2120816</name>
</gene>
<evidence type="ECO:0000313" key="4">
    <source>
        <dbReference type="Proteomes" id="UP001280581"/>
    </source>
</evidence>
<evidence type="ECO:0000259" key="2">
    <source>
        <dbReference type="Pfam" id="PF23155"/>
    </source>
</evidence>
<dbReference type="PANTHER" id="PTHR38117:SF2">
    <property type="entry name" value="NACHT AND WD40 DOMAIN PROTEIN"/>
    <property type="match status" value="1"/>
</dbReference>
<dbReference type="PANTHER" id="PTHR38117">
    <property type="entry name" value="NACHT AND WD40 DOMAIN PROTEIN"/>
    <property type="match status" value="1"/>
</dbReference>
<proteinExistence type="predicted"/>
<organism evidence="3 4">
    <name type="scientific">Pseudopithomyces chartarum</name>
    <dbReference type="NCBI Taxonomy" id="1892770"/>
    <lineage>
        <taxon>Eukaryota</taxon>
        <taxon>Fungi</taxon>
        <taxon>Dikarya</taxon>
        <taxon>Ascomycota</taxon>
        <taxon>Pezizomycotina</taxon>
        <taxon>Dothideomycetes</taxon>
        <taxon>Pleosporomycetidae</taxon>
        <taxon>Pleosporales</taxon>
        <taxon>Massarineae</taxon>
        <taxon>Didymosphaeriaceae</taxon>
        <taxon>Pseudopithomyces</taxon>
    </lineage>
</organism>
<sequence>MSKTSVFTTCTPLPKGITRQSVIDMYHAHTEMIELNPLVIERFECKAPSYAPAEEYYATWYTIKADKVNYLPGGIASSSVSYHACFHDLPDGLQTHVYAPLGLDIRAKWSVGGSLPGEPRETAEMGIGAPREGLYIREDVRMKCNIMMMGFVKKTFKESHAKMVDRLVEKAHILESREANERLKQLKNVAPGERMGHGSIFIAPPPGYAEKPAYDDKPLPQRPRESTYSDGSVRSQEPSPGFSQASTLTSQSEFPQKSPQSQYPRQHSLSLSLSQPQAPLSTHDLHISLAAPPKPWQPGHSHSHSQDCTHRSTLQFDLNQQHHQQTHDHPQTLPNLSYLPSTVYNPHASGNRDSQYQAYKPSPESRSSEYLQPPPIELPAHMQDSPTLPRDLREDRDKRVAELPA</sequence>
<protein>
    <recommendedName>
        <fullName evidence="2">DUF7053 domain-containing protein</fullName>
    </recommendedName>
</protein>
<feature type="region of interest" description="Disordered" evidence="1">
    <location>
        <begin position="188"/>
        <end position="405"/>
    </location>
</feature>
<dbReference type="InterPro" id="IPR055481">
    <property type="entry name" value="DUF7053"/>
</dbReference>
<feature type="compositionally biased region" description="Low complexity" evidence="1">
    <location>
        <begin position="268"/>
        <end position="281"/>
    </location>
</feature>
<comment type="caution">
    <text evidence="3">The sequence shown here is derived from an EMBL/GenBank/DDBJ whole genome shotgun (WGS) entry which is preliminary data.</text>
</comment>
<dbReference type="Pfam" id="PF23155">
    <property type="entry name" value="DUF7053"/>
    <property type="match status" value="1"/>
</dbReference>
<dbReference type="EMBL" id="WVTA01000001">
    <property type="protein sequence ID" value="KAK3217154.1"/>
    <property type="molecule type" value="Genomic_DNA"/>
</dbReference>
<reference evidence="3 4" key="1">
    <citation type="submission" date="2021-02" db="EMBL/GenBank/DDBJ databases">
        <title>Genome assembly of Pseudopithomyces chartarum.</title>
        <authorList>
            <person name="Jauregui R."/>
            <person name="Singh J."/>
            <person name="Voisey C."/>
        </authorList>
    </citation>
    <scope>NUCLEOTIDE SEQUENCE [LARGE SCALE GENOMIC DNA]</scope>
    <source>
        <strain evidence="3 4">AGR01</strain>
    </source>
</reference>
<keyword evidence="4" id="KW-1185">Reference proteome</keyword>